<reference evidence="3 4" key="1">
    <citation type="submission" date="2023-03" db="EMBL/GenBank/DDBJ databases">
        <title>Draft genome sequence of Streptomyces sp. K1PA1 isolated from peat swamp forest in Thailand.</title>
        <authorList>
            <person name="Klaysubun C."/>
            <person name="Duangmal K."/>
        </authorList>
    </citation>
    <scope>NUCLEOTIDE SEQUENCE [LARGE SCALE GENOMIC DNA]</scope>
    <source>
        <strain evidence="3 4">K1PA1</strain>
    </source>
</reference>
<dbReference type="Pfam" id="PF01243">
    <property type="entry name" value="PNPOx_N"/>
    <property type="match status" value="1"/>
</dbReference>
<dbReference type="PANTHER" id="PTHR35176">
    <property type="entry name" value="HEME OXYGENASE HI_0854-RELATED"/>
    <property type="match status" value="1"/>
</dbReference>
<evidence type="ECO:0000313" key="3">
    <source>
        <dbReference type="EMBL" id="MDF3298564.1"/>
    </source>
</evidence>
<dbReference type="Gene3D" id="2.30.110.10">
    <property type="entry name" value="Electron Transport, Fmn-binding Protein, Chain A"/>
    <property type="match status" value="1"/>
</dbReference>
<evidence type="ECO:0000313" key="4">
    <source>
        <dbReference type="Proteomes" id="UP001221150"/>
    </source>
</evidence>
<accession>A0ABT6A1Q0</accession>
<proteinExistence type="predicted"/>
<evidence type="ECO:0000256" key="1">
    <source>
        <dbReference type="ARBA" id="ARBA00023002"/>
    </source>
</evidence>
<evidence type="ECO:0000259" key="2">
    <source>
        <dbReference type="Pfam" id="PF01243"/>
    </source>
</evidence>
<dbReference type="EMBL" id="JARJBB010000003">
    <property type="protein sequence ID" value="MDF3298564.1"/>
    <property type="molecule type" value="Genomic_DNA"/>
</dbReference>
<keyword evidence="4" id="KW-1185">Reference proteome</keyword>
<comment type="caution">
    <text evidence="3">The sequence shown here is derived from an EMBL/GenBank/DDBJ whole genome shotgun (WGS) entry which is preliminary data.</text>
</comment>
<name>A0ABT6A1Q0_9ACTN</name>
<dbReference type="InterPro" id="IPR012349">
    <property type="entry name" value="Split_barrel_FMN-bd"/>
</dbReference>
<dbReference type="InterPro" id="IPR011576">
    <property type="entry name" value="Pyridox_Oxase_N"/>
</dbReference>
<protein>
    <submittedName>
        <fullName evidence="3">PPOX class F420-dependent oxidoreductase</fullName>
        <ecNumber evidence="3">1.-.-.-</ecNumber>
    </submittedName>
</protein>
<dbReference type="Proteomes" id="UP001221150">
    <property type="component" value="Unassembled WGS sequence"/>
</dbReference>
<dbReference type="EC" id="1.-.-.-" evidence="3"/>
<dbReference type="RefSeq" id="WP_276108111.1">
    <property type="nucleotide sequence ID" value="NZ_JARJBB010000003.1"/>
</dbReference>
<dbReference type="NCBIfam" id="TIGR04023">
    <property type="entry name" value="PPOX_MSMEG_5819"/>
    <property type="match status" value="1"/>
</dbReference>
<dbReference type="InterPro" id="IPR024031">
    <property type="entry name" value="MSMEG_5819/OxyR"/>
</dbReference>
<organism evidence="3 4">
    <name type="scientific">Streptomyces tropicalis</name>
    <dbReference type="NCBI Taxonomy" id="3034234"/>
    <lineage>
        <taxon>Bacteria</taxon>
        <taxon>Bacillati</taxon>
        <taxon>Actinomycetota</taxon>
        <taxon>Actinomycetes</taxon>
        <taxon>Kitasatosporales</taxon>
        <taxon>Streptomycetaceae</taxon>
        <taxon>Streptomyces</taxon>
    </lineage>
</organism>
<dbReference type="SUPFAM" id="SSF50475">
    <property type="entry name" value="FMN-binding split barrel"/>
    <property type="match status" value="1"/>
</dbReference>
<dbReference type="InterPro" id="IPR052019">
    <property type="entry name" value="F420H2_bilvrd_red/Heme_oxyg"/>
</dbReference>
<feature type="domain" description="Pyridoxamine 5'-phosphate oxidase N-terminal" evidence="2">
    <location>
        <begin position="4"/>
        <end position="102"/>
    </location>
</feature>
<keyword evidence="1 3" id="KW-0560">Oxidoreductase</keyword>
<dbReference type="GO" id="GO:0016491">
    <property type="term" value="F:oxidoreductase activity"/>
    <property type="evidence" value="ECO:0007669"/>
    <property type="project" value="UniProtKB-KW"/>
</dbReference>
<sequence length="122" mass="13755">MTEFTDAERAYLRTQQLGRLATVDPHGQPQANPVGFFPQEDGTILIGGRAMGTTKKWRNLRQNPKVALVVDDIVSVSPWRVRGVDIRGEAELLTGPHELGPYFSEEVIRVHPRRIHSWGLED</sequence>
<gene>
    <name evidence="3" type="ORF">P3H78_07935</name>
</gene>
<dbReference type="PANTHER" id="PTHR35176:SF6">
    <property type="entry name" value="HEME OXYGENASE HI_0854-RELATED"/>
    <property type="match status" value="1"/>
</dbReference>